<organism evidence="1 2">
    <name type="scientific">Candidatus Nesterenkonia stercoripullorum</name>
    <dbReference type="NCBI Taxonomy" id="2838701"/>
    <lineage>
        <taxon>Bacteria</taxon>
        <taxon>Bacillati</taxon>
        <taxon>Actinomycetota</taxon>
        <taxon>Actinomycetes</taxon>
        <taxon>Micrococcales</taxon>
        <taxon>Micrococcaceae</taxon>
        <taxon>Nesterenkonia</taxon>
    </lineage>
</organism>
<feature type="non-terminal residue" evidence="1">
    <location>
        <position position="200"/>
    </location>
</feature>
<dbReference type="InterPro" id="IPR013785">
    <property type="entry name" value="Aldolase_TIM"/>
</dbReference>
<reference evidence="1" key="1">
    <citation type="journal article" date="2021" name="PeerJ">
        <title>Extensive microbial diversity within the chicken gut microbiome revealed by metagenomics and culture.</title>
        <authorList>
            <person name="Gilroy R."/>
            <person name="Ravi A."/>
            <person name="Getino M."/>
            <person name="Pursley I."/>
            <person name="Horton D.L."/>
            <person name="Alikhan N.F."/>
            <person name="Baker D."/>
            <person name="Gharbi K."/>
            <person name="Hall N."/>
            <person name="Watson M."/>
            <person name="Adriaenssens E.M."/>
            <person name="Foster-Nyarko E."/>
            <person name="Jarju S."/>
            <person name="Secka A."/>
            <person name="Antonio M."/>
            <person name="Oren A."/>
            <person name="Chaudhuri R.R."/>
            <person name="La Ragione R."/>
            <person name="Hildebrand F."/>
            <person name="Pallen M.J."/>
        </authorList>
    </citation>
    <scope>NUCLEOTIDE SEQUENCE</scope>
    <source>
        <strain evidence="1">ChiHejej3B27-3195</strain>
    </source>
</reference>
<dbReference type="SUPFAM" id="SSF51366">
    <property type="entry name" value="Ribulose-phoshate binding barrel"/>
    <property type="match status" value="1"/>
</dbReference>
<evidence type="ECO:0000313" key="2">
    <source>
        <dbReference type="Proteomes" id="UP000824151"/>
    </source>
</evidence>
<accession>A0A9D1S152</accession>
<name>A0A9D1S152_9MICC</name>
<protein>
    <recommendedName>
        <fullName evidence="3">Orotidine 5'-phosphate decarboxylase domain-containing protein</fullName>
    </recommendedName>
</protein>
<dbReference type="Proteomes" id="UP000824151">
    <property type="component" value="Unassembled WGS sequence"/>
</dbReference>
<dbReference type="PANTHER" id="PTHR35039:SF3">
    <property type="entry name" value="3-KETO-L-GULONATE-6-PHOSPHATE DECARBOXYLASE SGBH-RELATED"/>
    <property type="match status" value="1"/>
</dbReference>
<reference evidence="1" key="2">
    <citation type="submission" date="2021-04" db="EMBL/GenBank/DDBJ databases">
        <authorList>
            <person name="Gilroy R."/>
        </authorList>
    </citation>
    <scope>NUCLEOTIDE SEQUENCE</scope>
    <source>
        <strain evidence="1">ChiHejej3B27-3195</strain>
    </source>
</reference>
<comment type="caution">
    <text evidence="1">The sequence shown here is derived from an EMBL/GenBank/DDBJ whole genome shotgun (WGS) entry which is preliminary data.</text>
</comment>
<evidence type="ECO:0000313" key="1">
    <source>
        <dbReference type="EMBL" id="HIW98658.1"/>
    </source>
</evidence>
<dbReference type="EMBL" id="DXGD01000030">
    <property type="protein sequence ID" value="HIW98658.1"/>
    <property type="molecule type" value="Genomic_DNA"/>
</dbReference>
<gene>
    <name evidence="1" type="ORF">H9871_00785</name>
</gene>
<dbReference type="AlphaFoldDB" id="A0A9D1S152"/>
<evidence type="ECO:0008006" key="3">
    <source>
        <dbReference type="Google" id="ProtNLM"/>
    </source>
</evidence>
<dbReference type="GO" id="GO:0033982">
    <property type="term" value="F:3-dehydro-L-gulonate-6-phosphate decarboxylase activity"/>
    <property type="evidence" value="ECO:0007669"/>
    <property type="project" value="TreeGrafter"/>
</dbReference>
<dbReference type="PANTHER" id="PTHR35039">
    <property type="entry name" value="3-KETO-L-GULONATE-6-PHOSPHATE DECARBOXYLASE SGBH-RELATED"/>
    <property type="match status" value="1"/>
</dbReference>
<dbReference type="Gene3D" id="3.20.20.70">
    <property type="entry name" value="Aldolase class I"/>
    <property type="match status" value="1"/>
</dbReference>
<sequence>MMETLSIIESEVSAIRLAPVLLMCEGLGAVREIRGRHPDRALCADLRISAGGGDFARHCFQAGADWVTCAADAPPAAIADVVDVAEEFDGQVQIDLGEEESFERARAWRMRGATHVTLHCSPSAGAAGSPVRWRSTRERIEKLQRWGLRVSVAGTFDAEDLAGLVDAGVESVIVGENVTATVDPLAAVTAFTVALERACV</sequence>
<proteinExistence type="predicted"/>
<dbReference type="GO" id="GO:0019854">
    <property type="term" value="P:L-ascorbic acid catabolic process"/>
    <property type="evidence" value="ECO:0007669"/>
    <property type="project" value="TreeGrafter"/>
</dbReference>
<dbReference type="InterPro" id="IPR011060">
    <property type="entry name" value="RibuloseP-bd_barrel"/>
</dbReference>